<organism evidence="4 5">
    <name type="scientific">Stackebrandtia nassauensis (strain DSM 44728 / CIP 108903 / NRRL B-16338 / NBRC 102104 / LLR-40K-21)</name>
    <dbReference type="NCBI Taxonomy" id="446470"/>
    <lineage>
        <taxon>Bacteria</taxon>
        <taxon>Bacillati</taxon>
        <taxon>Actinomycetota</taxon>
        <taxon>Actinomycetes</taxon>
        <taxon>Glycomycetales</taxon>
        <taxon>Glycomycetaceae</taxon>
        <taxon>Stackebrandtia</taxon>
    </lineage>
</organism>
<dbReference type="OrthoDB" id="5800376at2"/>
<dbReference type="InterPro" id="IPR012340">
    <property type="entry name" value="NA-bd_OB-fold"/>
</dbReference>
<dbReference type="PROSITE" id="PS50137">
    <property type="entry name" value="DS_RBD"/>
    <property type="match status" value="1"/>
</dbReference>
<name>D3Q544_STANL</name>
<dbReference type="HOGENOM" id="CLU_020724_0_0_11"/>
<feature type="domain" description="DRBM" evidence="3">
    <location>
        <begin position="535"/>
        <end position="607"/>
    </location>
</feature>
<dbReference type="InterPro" id="IPR050180">
    <property type="entry name" value="RNR_Ribonuclease"/>
</dbReference>
<dbReference type="Pfam" id="PF00773">
    <property type="entry name" value="RNB"/>
    <property type="match status" value="1"/>
</dbReference>
<reference evidence="4 5" key="1">
    <citation type="journal article" date="2009" name="Stand. Genomic Sci.">
        <title>Complete genome sequence of Stackebrandtia nassauensis type strain (LLR-40K-21).</title>
        <authorList>
            <person name="Munk C."/>
            <person name="Lapidus A."/>
            <person name="Copeland A."/>
            <person name="Jando M."/>
            <person name="Mayilraj S."/>
            <person name="Glavina Del Rio T."/>
            <person name="Nolan M."/>
            <person name="Chen F."/>
            <person name="Lucas S."/>
            <person name="Tice H."/>
            <person name="Cheng J.F."/>
            <person name="Han C."/>
            <person name="Detter J.C."/>
            <person name="Bruce D."/>
            <person name="Goodwin L."/>
            <person name="Chain P."/>
            <person name="Pitluck S."/>
            <person name="Goker M."/>
            <person name="Ovchinikova G."/>
            <person name="Pati A."/>
            <person name="Ivanova N."/>
            <person name="Mavromatis K."/>
            <person name="Chen A."/>
            <person name="Palaniappan K."/>
            <person name="Land M."/>
            <person name="Hauser L."/>
            <person name="Chang Y.J."/>
            <person name="Jeffries C.D."/>
            <person name="Bristow J."/>
            <person name="Eisen J.A."/>
            <person name="Markowitz V."/>
            <person name="Hugenholtz P."/>
            <person name="Kyrpides N.C."/>
            <person name="Klenk H.P."/>
        </authorList>
    </citation>
    <scope>NUCLEOTIDE SEQUENCE [LARGE SCALE GENOMIC DNA]</scope>
    <source>
        <strain evidence="5">DSM 44728 / CIP 108903 / NRRL B-16338 / NBRC 102104 / LLR-40K-21</strain>
    </source>
</reference>
<evidence type="ECO:0000313" key="5">
    <source>
        <dbReference type="Proteomes" id="UP000000844"/>
    </source>
</evidence>
<dbReference type="Gene3D" id="3.30.160.20">
    <property type="match status" value="1"/>
</dbReference>
<keyword evidence="5" id="KW-1185">Reference proteome</keyword>
<gene>
    <name evidence="4" type="ordered locus">Snas_4448</name>
</gene>
<evidence type="ECO:0000313" key="4">
    <source>
        <dbReference type="EMBL" id="ADD44093.1"/>
    </source>
</evidence>
<dbReference type="SUPFAM" id="SSF50249">
    <property type="entry name" value="Nucleic acid-binding proteins"/>
    <property type="match status" value="1"/>
</dbReference>
<feature type="region of interest" description="Disordered" evidence="2">
    <location>
        <begin position="510"/>
        <end position="533"/>
    </location>
</feature>
<sequence>MTEPGDPVTHAHRGIMIDAPDTEDRDDAIWVRRDEAGYDVWVHIAPVSLQLPPGSPGDVEARRRIHTRYLPDRTIGMLPRDVERAATLTPGRVQPTVMVAMRFSPGGELFDTGVGHGLLREATAISYATASDILDDPTAGFHETLSHAHALATTLLRRRQNAGALALYDLFKGYATNEEGQLVRLGDNQRHPGYIIVQELMIAANAAIARWCAERDLPILFRNHRQATVGGSREELAAELAATEARGDAAGYETLRDRLGFVQRPATYEPAVFGHYGLNLPAYAHTTSPLRRYPDLVNQRILLAAVDGAPSPYDHDSLDELGAELNQGIQAERERRAERHKQAARKVVRDQLDEAEFTALEPQQFSKVLHLALGHETPPPALATEAARRYRTGTLSLRDACEIVFRGRGDSWQPLRDQINHDLAAEPNKALTVVNMYAQAELGGPVGDANLIWDLTAVGSAHRPAFTARLRLELGPTRHTSPRRTQLSKKDSKAQAALGLIAQLAGLDDLSHDIDTPEPSPARPSTREPVPADRNPVMALNEYAQTGVITELAWDYDSDGPPHQPTFTCTVTATGDTGEPLSATGTGAGKQAAKTSAAARLRKIVESGLDQPGMPAS</sequence>
<keyword evidence="1" id="KW-0694">RNA-binding</keyword>
<dbReference type="SMART" id="SM00358">
    <property type="entry name" value="DSRM"/>
    <property type="match status" value="2"/>
</dbReference>
<dbReference type="STRING" id="446470.Snas_4448"/>
<evidence type="ECO:0000256" key="1">
    <source>
        <dbReference type="PROSITE-ProRule" id="PRU00266"/>
    </source>
</evidence>
<dbReference type="RefSeq" id="WP_013019664.1">
    <property type="nucleotide sequence ID" value="NC_013947.1"/>
</dbReference>
<dbReference type="GO" id="GO:0006402">
    <property type="term" value="P:mRNA catabolic process"/>
    <property type="evidence" value="ECO:0007669"/>
    <property type="project" value="TreeGrafter"/>
</dbReference>
<evidence type="ECO:0000256" key="2">
    <source>
        <dbReference type="SAM" id="MobiDB-lite"/>
    </source>
</evidence>
<dbReference type="Proteomes" id="UP000000844">
    <property type="component" value="Chromosome"/>
</dbReference>
<dbReference type="InterPro" id="IPR001900">
    <property type="entry name" value="RNase_II/R"/>
</dbReference>
<dbReference type="PANTHER" id="PTHR23355">
    <property type="entry name" value="RIBONUCLEASE"/>
    <property type="match status" value="1"/>
</dbReference>
<dbReference type="eggNOG" id="COG0557">
    <property type="taxonomic scope" value="Bacteria"/>
</dbReference>
<evidence type="ECO:0000259" key="3">
    <source>
        <dbReference type="PROSITE" id="PS50137"/>
    </source>
</evidence>
<dbReference type="InterPro" id="IPR014720">
    <property type="entry name" value="dsRBD_dom"/>
</dbReference>
<dbReference type="EMBL" id="CP001778">
    <property type="protein sequence ID" value="ADD44093.1"/>
    <property type="molecule type" value="Genomic_DNA"/>
</dbReference>
<dbReference type="KEGG" id="sna:Snas_4448"/>
<dbReference type="GO" id="GO:0000932">
    <property type="term" value="C:P-body"/>
    <property type="evidence" value="ECO:0007669"/>
    <property type="project" value="TreeGrafter"/>
</dbReference>
<accession>D3Q544</accession>
<protein>
    <submittedName>
        <fullName evidence="4">Ribonuclease II</fullName>
    </submittedName>
</protein>
<proteinExistence type="predicted"/>
<dbReference type="SMART" id="SM00955">
    <property type="entry name" value="RNB"/>
    <property type="match status" value="1"/>
</dbReference>
<dbReference type="PANTHER" id="PTHR23355:SF65">
    <property type="entry name" value="EXORIBONUCLEASE CYT-4, PUTATIVE (AFU_ORTHOLOGUE AFUA_7G01550)-RELATED"/>
    <property type="match status" value="1"/>
</dbReference>
<dbReference type="SUPFAM" id="SSF54768">
    <property type="entry name" value="dsRNA-binding domain-like"/>
    <property type="match status" value="1"/>
</dbReference>
<dbReference type="GO" id="GO:0003723">
    <property type="term" value="F:RNA binding"/>
    <property type="evidence" value="ECO:0007669"/>
    <property type="project" value="UniProtKB-UniRule"/>
</dbReference>
<dbReference type="GO" id="GO:0000175">
    <property type="term" value="F:3'-5'-RNA exonuclease activity"/>
    <property type="evidence" value="ECO:0007669"/>
    <property type="project" value="TreeGrafter"/>
</dbReference>
<dbReference type="AlphaFoldDB" id="D3Q544"/>